<evidence type="ECO:0000256" key="2">
    <source>
        <dbReference type="SAM" id="MobiDB-lite"/>
    </source>
</evidence>
<feature type="coiled-coil region" evidence="1">
    <location>
        <begin position="485"/>
        <end position="512"/>
    </location>
</feature>
<sequence>MTSSTAPAESAGGNLPDALKEAVKAALGPRYPEFVKTVRSMKNKQIDVAAANLMVSTLLAGRNDLVEQFKSWSQSAGPSQPAAQPQPASASSSAQKPTGATGLGTNMFEAGGASKPGSMSLSQGISPIKGGSSQTAENQSESKPSPTSKIATDGKLGAQTKTAEAVNPVGSASKTPVVKEKSPNILSDPVLHKAGHVSSRHGSLDHVQMFPFGSRAFSYMFKDPAEVKQKDSHWLQIKDSYASPSRLNVGTSRSLTPRLLNQFKSSPSQRFDRPSPVVQLNQSSLRLVIDRDISSLIDDQIVGRSEDAREVLDGCRSTESTPRSSQDLGSVRRSDSDDWEEDNVFREPNTPDYSSSSSQRKEEALQALQGLTGLGREAKSDWQKRREQKIAAQLKRHHAAGEEAVKGMEQEVQRIRGVLKDTSQSESKSTLEELVQALNKTSGSMEEKLKPLSSAWTYLLYGHAEGSKGEVEERLADVTRLQSKSKSLKSDILELESSINEKQKELIRISEARKALAPSWIGLIATHDIADLVRARAQLGDVCKGISELSAEVWEESGPQHLKSSLSLQDRAEKLRQFAKERDSQMDSGGSTKLRALLIALVLTRSDSKEAAVSLTLEIISILPNVLPILVKLCISRCAALLPFFAPSRQPYKNKNEPNSLRCPLGLPISGRRDCNRFPLPIPEYSARLKEDVDAAATNIFLVKDKPLKVGNIASICLLDEEWIRILSDSPGADGAVQVERKLFGSKEATHKRGAKLIPHVMYPEGGTGVTEMFARLLVALSGMDAKWTHGTFQQFDPNGPKRSAEERMYTWLASAARLCSGPVAHDEDRERIKYMLQHMSTFLQVTSVPLVSSYPKQARKIAIALKGSAAVLEICKTLPEASTLIPMLDALASEEEEEKKIATLKSYVIQSSKQEEEEGEQYIDTLLSRTWDSLSKEQHDMFKKISDGAGFNNIGSDKSQIDNKAKFFSAVLRGDPSALGSSPIYYDTVQSLTQLMAGKSEEEKKTMKELIQAKLAEKFVERIQQLPKMFTFGGGFQGFAWSACLGRVAGASEEGLSFLKFLGQLLGDEHVGVPHMRCRAEPSERLNKGNGETRACVNMFAALMQNEELSLAAAKQLAEDTIGVGKSAELQTINVDGVQYVNSAFFTYLWVREFCGKQSIVAALQQGANASAALEALEAAAETLNTVLKVAGRIWDQKYGQRPGRVGYPLVDPDLSIRGKIVQIIRQTLLDCPLVRAASSDITDMRINELRGLQNLLEALNWDPRTMQPRWTAQIEGGRLYMQHIGIAEGPRTYGDVLNER</sequence>
<reference evidence="3" key="1">
    <citation type="submission" date="2021-01" db="EMBL/GenBank/DDBJ databases">
        <authorList>
            <person name="Corre E."/>
            <person name="Pelletier E."/>
            <person name="Niang G."/>
            <person name="Scheremetjew M."/>
            <person name="Finn R."/>
            <person name="Kale V."/>
            <person name="Holt S."/>
            <person name="Cochrane G."/>
            <person name="Meng A."/>
            <person name="Brown T."/>
            <person name="Cohen L."/>
        </authorList>
    </citation>
    <scope>NUCLEOTIDE SEQUENCE</scope>
    <source>
        <strain evidence="3">CCMP 2712</strain>
    </source>
</reference>
<gene>
    <name evidence="3" type="ORF">GTHE00462_LOCUS13766</name>
</gene>
<evidence type="ECO:0000313" key="3">
    <source>
        <dbReference type="EMBL" id="CAE2296591.1"/>
    </source>
</evidence>
<proteinExistence type="predicted"/>
<feature type="compositionally biased region" description="Polar residues" evidence="2">
    <location>
        <begin position="317"/>
        <end position="328"/>
    </location>
</feature>
<evidence type="ECO:0000256" key="1">
    <source>
        <dbReference type="SAM" id="Coils"/>
    </source>
</evidence>
<feature type="compositionally biased region" description="Polar residues" evidence="2">
    <location>
        <begin position="117"/>
        <end position="150"/>
    </location>
</feature>
<feature type="region of interest" description="Disordered" evidence="2">
    <location>
        <begin position="71"/>
        <end position="184"/>
    </location>
</feature>
<organism evidence="3">
    <name type="scientific">Guillardia theta</name>
    <name type="common">Cryptophyte</name>
    <name type="synonym">Cryptomonas phi</name>
    <dbReference type="NCBI Taxonomy" id="55529"/>
    <lineage>
        <taxon>Eukaryota</taxon>
        <taxon>Cryptophyceae</taxon>
        <taxon>Pyrenomonadales</taxon>
        <taxon>Geminigeraceae</taxon>
        <taxon>Guillardia</taxon>
    </lineage>
</organism>
<dbReference type="EMBL" id="HBKN01017453">
    <property type="protein sequence ID" value="CAE2296591.1"/>
    <property type="molecule type" value="Transcribed_RNA"/>
</dbReference>
<feature type="compositionally biased region" description="Low complexity" evidence="2">
    <location>
        <begin position="73"/>
        <end position="95"/>
    </location>
</feature>
<name>A0A7S4KJM2_GUITH</name>
<accession>A0A7S4KJM2</accession>
<protein>
    <submittedName>
        <fullName evidence="3">Uncharacterized protein</fullName>
    </submittedName>
</protein>
<keyword evidence="1" id="KW-0175">Coiled coil</keyword>
<feature type="region of interest" description="Disordered" evidence="2">
    <location>
        <begin position="312"/>
        <end position="363"/>
    </location>
</feature>